<dbReference type="Gene3D" id="1.20.120.1760">
    <property type="match status" value="1"/>
</dbReference>
<dbReference type="GO" id="GO:0006661">
    <property type="term" value="P:phosphatidylinositol biosynthetic process"/>
    <property type="evidence" value="ECO:0007669"/>
    <property type="project" value="EnsemblFungi"/>
</dbReference>
<keyword evidence="6 20" id="KW-0444">Lipid biosynthesis</keyword>
<evidence type="ECO:0000256" key="20">
    <source>
        <dbReference type="PIRNR" id="PIRNR000848"/>
    </source>
</evidence>
<keyword evidence="10" id="KW-0256">Endoplasmic reticulum</keyword>
<keyword evidence="17 20" id="KW-1208">Phospholipid metabolism</keyword>
<evidence type="ECO:0000256" key="21">
    <source>
        <dbReference type="RuleBase" id="RU003750"/>
    </source>
</evidence>
<dbReference type="FunFam" id="1.20.120.1760:FF:000021">
    <property type="entry name" value="CDP-diacylglycerol--inositol 3-phosphatidyltransferase"/>
    <property type="match status" value="1"/>
</dbReference>
<name>A0A1E3NY85_WICAA</name>
<dbReference type="AlphaFoldDB" id="A0A1E3NY85"/>
<feature type="transmembrane region" description="Helical" evidence="22">
    <location>
        <begin position="12"/>
        <end position="32"/>
    </location>
</feature>
<evidence type="ECO:0000256" key="22">
    <source>
        <dbReference type="SAM" id="Phobius"/>
    </source>
</evidence>
<dbReference type="RefSeq" id="XP_019037157.1">
    <property type="nucleotide sequence ID" value="XM_019182161.1"/>
</dbReference>
<keyword evidence="12 22" id="KW-1133">Transmembrane helix</keyword>
<dbReference type="InterPro" id="IPR048254">
    <property type="entry name" value="CDP_ALCOHOL_P_TRANSF_CS"/>
</dbReference>
<keyword evidence="13 20" id="KW-0443">Lipid metabolism</keyword>
<evidence type="ECO:0000256" key="15">
    <source>
        <dbReference type="ARBA" id="ARBA00023209"/>
    </source>
</evidence>
<evidence type="ECO:0000256" key="7">
    <source>
        <dbReference type="ARBA" id="ARBA00022679"/>
    </source>
</evidence>
<dbReference type="InterPro" id="IPR043130">
    <property type="entry name" value="CDP-OH_PTrfase_TM_dom"/>
</dbReference>
<evidence type="ECO:0000256" key="17">
    <source>
        <dbReference type="ARBA" id="ARBA00023264"/>
    </source>
</evidence>
<evidence type="ECO:0000256" key="16">
    <source>
        <dbReference type="ARBA" id="ARBA00023211"/>
    </source>
</evidence>
<dbReference type="STRING" id="683960.A0A1E3NY85"/>
<keyword evidence="16" id="KW-0464">Manganese</keyword>
<comment type="cofactor">
    <cofactor evidence="2">
        <name>Mg(2+)</name>
        <dbReference type="ChEBI" id="CHEBI:18420"/>
    </cofactor>
</comment>
<dbReference type="Proteomes" id="UP000094112">
    <property type="component" value="Unassembled WGS sequence"/>
</dbReference>
<dbReference type="EC" id="2.7.8.11" evidence="5 20"/>
<evidence type="ECO:0000256" key="6">
    <source>
        <dbReference type="ARBA" id="ARBA00022516"/>
    </source>
</evidence>
<feature type="transmembrane region" description="Helical" evidence="22">
    <location>
        <begin position="171"/>
        <end position="194"/>
    </location>
</feature>
<dbReference type="EMBL" id="KV454212">
    <property type="protein sequence ID" value="ODQ57950.1"/>
    <property type="molecule type" value="Genomic_DNA"/>
</dbReference>
<dbReference type="GeneID" id="30199407"/>
<evidence type="ECO:0000256" key="11">
    <source>
        <dbReference type="ARBA" id="ARBA00022842"/>
    </source>
</evidence>
<keyword evidence="9" id="KW-0479">Metal-binding</keyword>
<comment type="similarity">
    <text evidence="4 20 21">Belongs to the CDP-alcohol phosphatidyltransferase class-I family.</text>
</comment>
<organism evidence="23 24">
    <name type="scientific">Wickerhamomyces anomalus (strain ATCC 58044 / CBS 1984 / NCYC 433 / NRRL Y-366-8)</name>
    <name type="common">Yeast</name>
    <name type="synonym">Hansenula anomala</name>
    <dbReference type="NCBI Taxonomy" id="683960"/>
    <lineage>
        <taxon>Eukaryota</taxon>
        <taxon>Fungi</taxon>
        <taxon>Dikarya</taxon>
        <taxon>Ascomycota</taxon>
        <taxon>Saccharomycotina</taxon>
        <taxon>Saccharomycetes</taxon>
        <taxon>Phaffomycetales</taxon>
        <taxon>Wickerhamomycetaceae</taxon>
        <taxon>Wickerhamomyces</taxon>
    </lineage>
</organism>
<dbReference type="InterPro" id="IPR014387">
    <property type="entry name" value="CDP_diag_ino_3_P_euk"/>
</dbReference>
<proteinExistence type="inferred from homology"/>
<keyword evidence="24" id="KW-1185">Reference proteome</keyword>
<evidence type="ECO:0000256" key="18">
    <source>
        <dbReference type="ARBA" id="ARBA00050166"/>
    </source>
</evidence>
<evidence type="ECO:0000256" key="14">
    <source>
        <dbReference type="ARBA" id="ARBA00023136"/>
    </source>
</evidence>
<dbReference type="PROSITE" id="PS00379">
    <property type="entry name" value="CDP_ALCOHOL_P_TRANSF"/>
    <property type="match status" value="1"/>
</dbReference>
<evidence type="ECO:0000256" key="5">
    <source>
        <dbReference type="ARBA" id="ARBA00013212"/>
    </source>
</evidence>
<dbReference type="PANTHER" id="PTHR15362:SF4">
    <property type="entry name" value="CDP-DIACYLGLYCEROL--INOSITOL 3-PHOSPHATIDYLTRANSFERASE"/>
    <property type="match status" value="1"/>
</dbReference>
<evidence type="ECO:0000256" key="4">
    <source>
        <dbReference type="ARBA" id="ARBA00010441"/>
    </source>
</evidence>
<comment type="catalytic activity">
    <reaction evidence="18 20">
        <text>a CDP-1,2-diacyl-sn-glycerol + myo-inositol = a 1,2-diacyl-sn-glycero-3-phospho-(1D-myo-inositol) + CMP + H(+)</text>
        <dbReference type="Rhea" id="RHEA:11580"/>
        <dbReference type="ChEBI" id="CHEBI:15378"/>
        <dbReference type="ChEBI" id="CHEBI:17268"/>
        <dbReference type="ChEBI" id="CHEBI:57880"/>
        <dbReference type="ChEBI" id="CHEBI:58332"/>
        <dbReference type="ChEBI" id="CHEBI:60377"/>
        <dbReference type="EC" id="2.7.8.11"/>
    </reaction>
</comment>
<evidence type="ECO:0000256" key="1">
    <source>
        <dbReference type="ARBA" id="ARBA00001936"/>
    </source>
</evidence>
<dbReference type="GO" id="GO:0003881">
    <property type="term" value="F:CDP-diacylglycerol-inositol 3-phosphatidyltransferase activity"/>
    <property type="evidence" value="ECO:0007669"/>
    <property type="project" value="UniProtKB-UniRule"/>
</dbReference>
<keyword evidence="14 20" id="KW-0472">Membrane</keyword>
<dbReference type="GO" id="GO:0005789">
    <property type="term" value="C:endoplasmic reticulum membrane"/>
    <property type="evidence" value="ECO:0007669"/>
    <property type="project" value="UniProtKB-SubCell"/>
</dbReference>
<feature type="transmembrane region" description="Helical" evidence="22">
    <location>
        <begin position="83"/>
        <end position="106"/>
    </location>
</feature>
<evidence type="ECO:0000256" key="9">
    <source>
        <dbReference type="ARBA" id="ARBA00022723"/>
    </source>
</evidence>
<dbReference type="GO" id="GO:0005794">
    <property type="term" value="C:Golgi apparatus"/>
    <property type="evidence" value="ECO:0007669"/>
    <property type="project" value="EnsemblFungi"/>
</dbReference>
<sequence length="223" mass="25452">MSSNSQSSTAIIFHYIPNYIGYLRVITAVISFQLMKSHPIYCTSIYAFSCLLDALDGHAARYYNQTSRFGAVLDMVTDRCTTSSLICFLCVLYPDYALIFQLLVSLDLASHYMHMYATLQTGGKSHKNIDKESSFLLNLYYTNRKVLFSICAFNELFYIALYLYYFPLYNITISGVPYSAAGVLAAICFPFYLFKQLTNIIQLKRASVMLAQLDVEDLQEKKE</sequence>
<accession>A0A1E3NY85</accession>
<dbReference type="InterPro" id="IPR000462">
    <property type="entry name" value="CDP-OH_P_trans"/>
</dbReference>
<evidence type="ECO:0000256" key="19">
    <source>
        <dbReference type="ARBA" id="ARBA00070582"/>
    </source>
</evidence>
<feature type="transmembrane region" description="Helical" evidence="22">
    <location>
        <begin position="146"/>
        <end position="165"/>
    </location>
</feature>
<evidence type="ECO:0000256" key="10">
    <source>
        <dbReference type="ARBA" id="ARBA00022824"/>
    </source>
</evidence>
<evidence type="ECO:0000256" key="8">
    <source>
        <dbReference type="ARBA" id="ARBA00022692"/>
    </source>
</evidence>
<dbReference type="OrthoDB" id="10251079at2759"/>
<keyword evidence="11" id="KW-0460">Magnesium</keyword>
<keyword evidence="8 22" id="KW-0812">Transmembrane</keyword>
<keyword evidence="7 20" id="KW-0808">Transferase</keyword>
<gene>
    <name evidence="23" type="ORF">WICANDRAFT_34180</name>
</gene>
<keyword evidence="15 20" id="KW-0594">Phospholipid biosynthesis</keyword>
<dbReference type="PANTHER" id="PTHR15362">
    <property type="entry name" value="PHOSPHATIDYLINOSITOL SYNTHASE"/>
    <property type="match status" value="1"/>
</dbReference>
<evidence type="ECO:0000313" key="24">
    <source>
        <dbReference type="Proteomes" id="UP000094112"/>
    </source>
</evidence>
<dbReference type="GO" id="GO:0005741">
    <property type="term" value="C:mitochondrial outer membrane"/>
    <property type="evidence" value="ECO:0007669"/>
    <property type="project" value="EnsemblFungi"/>
</dbReference>
<evidence type="ECO:0000313" key="23">
    <source>
        <dbReference type="EMBL" id="ODQ57950.1"/>
    </source>
</evidence>
<reference evidence="23 24" key="1">
    <citation type="journal article" date="2016" name="Proc. Natl. Acad. Sci. U.S.A.">
        <title>Comparative genomics of biotechnologically important yeasts.</title>
        <authorList>
            <person name="Riley R."/>
            <person name="Haridas S."/>
            <person name="Wolfe K.H."/>
            <person name="Lopes M.R."/>
            <person name="Hittinger C.T."/>
            <person name="Goeker M."/>
            <person name="Salamov A.A."/>
            <person name="Wisecaver J.H."/>
            <person name="Long T.M."/>
            <person name="Calvey C.H."/>
            <person name="Aerts A.L."/>
            <person name="Barry K.W."/>
            <person name="Choi C."/>
            <person name="Clum A."/>
            <person name="Coughlan A.Y."/>
            <person name="Deshpande S."/>
            <person name="Douglass A.P."/>
            <person name="Hanson S.J."/>
            <person name="Klenk H.-P."/>
            <person name="LaButti K.M."/>
            <person name="Lapidus A."/>
            <person name="Lindquist E.A."/>
            <person name="Lipzen A.M."/>
            <person name="Meier-Kolthoff J.P."/>
            <person name="Ohm R.A."/>
            <person name="Otillar R.P."/>
            <person name="Pangilinan J.L."/>
            <person name="Peng Y."/>
            <person name="Rokas A."/>
            <person name="Rosa C.A."/>
            <person name="Scheuner C."/>
            <person name="Sibirny A.A."/>
            <person name="Slot J.C."/>
            <person name="Stielow J.B."/>
            <person name="Sun H."/>
            <person name="Kurtzman C.P."/>
            <person name="Blackwell M."/>
            <person name="Grigoriev I.V."/>
            <person name="Jeffries T.W."/>
        </authorList>
    </citation>
    <scope>NUCLEOTIDE SEQUENCE [LARGE SCALE GENOMIC DNA]</scope>
    <source>
        <strain evidence="24">ATCC 58044 / CBS 1984 / NCYC 433 / NRRL Y-366-8</strain>
    </source>
</reference>
<protein>
    <recommendedName>
        <fullName evidence="19 20">CDP-diacylglycerol--inositol 3-phosphatidyltransferase</fullName>
        <ecNumber evidence="5 20">2.7.8.11</ecNumber>
    </recommendedName>
</protein>
<dbReference type="GO" id="GO:0046872">
    <property type="term" value="F:metal ion binding"/>
    <property type="evidence" value="ECO:0007669"/>
    <property type="project" value="UniProtKB-KW"/>
</dbReference>
<comment type="cofactor">
    <cofactor evidence="1">
        <name>Mn(2+)</name>
        <dbReference type="ChEBI" id="CHEBI:29035"/>
    </cofactor>
</comment>
<evidence type="ECO:0000256" key="13">
    <source>
        <dbReference type="ARBA" id="ARBA00023098"/>
    </source>
</evidence>
<evidence type="ECO:0000256" key="3">
    <source>
        <dbReference type="ARBA" id="ARBA00004477"/>
    </source>
</evidence>
<evidence type="ECO:0000256" key="12">
    <source>
        <dbReference type="ARBA" id="ARBA00022989"/>
    </source>
</evidence>
<dbReference type="Pfam" id="PF01066">
    <property type="entry name" value="CDP-OH_P_transf"/>
    <property type="match status" value="1"/>
</dbReference>
<comment type="subcellular location">
    <subcellularLocation>
        <location evidence="3">Endoplasmic reticulum membrane</location>
        <topology evidence="3">Multi-pass membrane protein</topology>
    </subcellularLocation>
</comment>
<dbReference type="PIRSF" id="PIRSF000848">
    <property type="entry name" value="CDP_diag_ino_3_P"/>
    <property type="match status" value="1"/>
</dbReference>
<evidence type="ECO:0000256" key="2">
    <source>
        <dbReference type="ARBA" id="ARBA00001946"/>
    </source>
</evidence>